<proteinExistence type="predicted"/>
<dbReference type="Proteomes" id="UP001201262">
    <property type="component" value="Unassembled WGS sequence"/>
</dbReference>
<name>A0AAD4Q6N4_9EURO</name>
<keyword evidence="1" id="KW-0812">Transmembrane</keyword>
<comment type="caution">
    <text evidence="2">The sequence shown here is derived from an EMBL/GenBank/DDBJ whole genome shotgun (WGS) entry which is preliminary data.</text>
</comment>
<feature type="transmembrane region" description="Helical" evidence="1">
    <location>
        <begin position="12"/>
        <end position="35"/>
    </location>
</feature>
<evidence type="ECO:0000313" key="2">
    <source>
        <dbReference type="EMBL" id="KAH8705507.1"/>
    </source>
</evidence>
<keyword evidence="3" id="KW-1185">Reference proteome</keyword>
<sequence length="84" mass="9657">MKAWHRQWVFSLFAPSIATVNGILSGSSTFMPFWLHSFNRFHFKGDQTLERDLPICQGYYTLGWIPRSGSKVLIKGRVIKQGVL</sequence>
<protein>
    <submittedName>
        <fullName evidence="2">Uncharacterized protein</fullName>
    </submittedName>
</protein>
<reference evidence="2" key="1">
    <citation type="submission" date="2021-12" db="EMBL/GenBank/DDBJ databases">
        <title>Convergent genome expansion in fungi linked to evolution of root-endophyte symbiosis.</title>
        <authorList>
            <consortium name="DOE Joint Genome Institute"/>
            <person name="Ke Y.-H."/>
            <person name="Bonito G."/>
            <person name="Liao H.-L."/>
            <person name="Looney B."/>
            <person name="Rojas-Flechas A."/>
            <person name="Nash J."/>
            <person name="Hameed K."/>
            <person name="Schadt C."/>
            <person name="Martin F."/>
            <person name="Crous P.W."/>
            <person name="Miettinen O."/>
            <person name="Magnuson J.K."/>
            <person name="Labbe J."/>
            <person name="Jacobson D."/>
            <person name="Doktycz M.J."/>
            <person name="Veneault-Fourrey C."/>
            <person name="Kuo A."/>
            <person name="Mondo S."/>
            <person name="Calhoun S."/>
            <person name="Riley R."/>
            <person name="Ohm R."/>
            <person name="LaButti K."/>
            <person name="Andreopoulos B."/>
            <person name="Pangilinan J."/>
            <person name="Nolan M."/>
            <person name="Tritt A."/>
            <person name="Clum A."/>
            <person name="Lipzen A."/>
            <person name="Daum C."/>
            <person name="Barry K."/>
            <person name="Grigoriev I.V."/>
            <person name="Vilgalys R."/>
        </authorList>
    </citation>
    <scope>NUCLEOTIDE SEQUENCE</scope>
    <source>
        <strain evidence="2">PMI_201</strain>
    </source>
</reference>
<evidence type="ECO:0000256" key="1">
    <source>
        <dbReference type="SAM" id="Phobius"/>
    </source>
</evidence>
<dbReference type="GeneID" id="70239753"/>
<dbReference type="RefSeq" id="XP_046078128.1">
    <property type="nucleotide sequence ID" value="XM_046209466.1"/>
</dbReference>
<accession>A0AAD4Q6N4</accession>
<gene>
    <name evidence="2" type="ORF">BGW36DRAFT_14533</name>
</gene>
<keyword evidence="1" id="KW-1133">Transmembrane helix</keyword>
<dbReference type="AlphaFoldDB" id="A0AAD4Q6N4"/>
<evidence type="ECO:0000313" key="3">
    <source>
        <dbReference type="Proteomes" id="UP001201262"/>
    </source>
</evidence>
<keyword evidence="1" id="KW-0472">Membrane</keyword>
<organism evidence="2 3">
    <name type="scientific">Talaromyces proteolyticus</name>
    <dbReference type="NCBI Taxonomy" id="1131652"/>
    <lineage>
        <taxon>Eukaryota</taxon>
        <taxon>Fungi</taxon>
        <taxon>Dikarya</taxon>
        <taxon>Ascomycota</taxon>
        <taxon>Pezizomycotina</taxon>
        <taxon>Eurotiomycetes</taxon>
        <taxon>Eurotiomycetidae</taxon>
        <taxon>Eurotiales</taxon>
        <taxon>Trichocomaceae</taxon>
        <taxon>Talaromyces</taxon>
        <taxon>Talaromyces sect. Bacilispori</taxon>
    </lineage>
</organism>
<dbReference type="EMBL" id="JAJTJA010000001">
    <property type="protein sequence ID" value="KAH8705507.1"/>
    <property type="molecule type" value="Genomic_DNA"/>
</dbReference>